<evidence type="ECO:0000256" key="1">
    <source>
        <dbReference type="ARBA" id="ARBA00004660"/>
    </source>
</evidence>
<evidence type="ECO:0000256" key="2">
    <source>
        <dbReference type="ARBA" id="ARBA00023194"/>
    </source>
</evidence>
<dbReference type="SUPFAM" id="SSF53756">
    <property type="entry name" value="UDP-Glycosyltransferase/glycogen phosphorylase"/>
    <property type="match status" value="1"/>
</dbReference>
<dbReference type="InterPro" id="IPR050426">
    <property type="entry name" value="Glycosyltransferase_28"/>
</dbReference>
<dbReference type="PANTHER" id="PTHR48050">
    <property type="entry name" value="STEROL 3-BETA-GLUCOSYLTRANSFERASE"/>
    <property type="match status" value="1"/>
</dbReference>
<keyword evidence="5" id="KW-0328">Glycosyltransferase</keyword>
<dbReference type="GO" id="GO:0016906">
    <property type="term" value="F:sterol 3-beta-glucosyltransferase activity"/>
    <property type="evidence" value="ECO:0007669"/>
    <property type="project" value="UniProtKB-EC"/>
</dbReference>
<keyword evidence="5" id="KW-0808">Transferase</keyword>
<dbReference type="RefSeq" id="WP_086780973.1">
    <property type="nucleotide sequence ID" value="NZ_JAGIOO010000001.1"/>
</dbReference>
<keyword evidence="2" id="KW-0045">Antibiotic biosynthesis</keyword>
<keyword evidence="6" id="KW-1185">Reference proteome</keyword>
<dbReference type="InterPro" id="IPR010610">
    <property type="entry name" value="EryCIII-like_C"/>
</dbReference>
<organism evidence="5 6">
    <name type="scientific">Crossiella equi</name>
    <dbReference type="NCBI Taxonomy" id="130796"/>
    <lineage>
        <taxon>Bacteria</taxon>
        <taxon>Bacillati</taxon>
        <taxon>Actinomycetota</taxon>
        <taxon>Actinomycetes</taxon>
        <taxon>Pseudonocardiales</taxon>
        <taxon>Pseudonocardiaceae</taxon>
        <taxon>Crossiella</taxon>
    </lineage>
</organism>
<accession>A0ABS5ASM1</accession>
<feature type="domain" description="Erythromycin biosynthesis protein CIII-like C-terminal" evidence="4">
    <location>
        <begin position="310"/>
        <end position="408"/>
    </location>
</feature>
<reference evidence="5 6" key="1">
    <citation type="submission" date="2021-03" db="EMBL/GenBank/DDBJ databases">
        <title>Sequencing the genomes of 1000 actinobacteria strains.</title>
        <authorList>
            <person name="Klenk H.-P."/>
        </authorList>
    </citation>
    <scope>NUCLEOTIDE SEQUENCE [LARGE SCALE GENOMIC DNA]</scope>
    <source>
        <strain evidence="5 6">DSM 44580</strain>
    </source>
</reference>
<dbReference type="EC" id="2.4.1.173" evidence="5"/>
<gene>
    <name evidence="5" type="ORF">JOF53_008435</name>
</gene>
<sequence>MKALLVTHGTRGDVQPFLALAVALRAAGHQAILAAPASFATAAAEYGVEFMPLDEGPNRLLDDPVVREAMSNGYRGIRGKITAVRTAGRIKPLLADVLRDLTRLAHAEADVVVHSPTLPAQHLAERLGVPSVLATLQPGWVPTSALPCPMVPLPRLPKAFNRATYLTVSATLRAQAGPVNRWRTTELGLPHRRGGHHLLHEVTGARRLVLQAFSPLLAETAPDWPDTVHTTGFWHLPAPAGWTPPERLSAFLAQGQAPVYLGFGSMAGQHAAETARAVTAAVRRAGVRAVLATGWGGLAGVRDEDDLLVLDQAPHDWLFPRMRALVHHGGSGTTAAALLSGRPQVVCPFVADQPYWARRAHAVGIAPPPLPQRRLTADRLAEAIRHAVTDPGMATRAQALAGQARAETGADTAVELLVAHLHRVG</sequence>
<dbReference type="InterPro" id="IPR002213">
    <property type="entry name" value="UDP_glucos_trans"/>
</dbReference>
<evidence type="ECO:0000313" key="5">
    <source>
        <dbReference type="EMBL" id="MBP2479563.1"/>
    </source>
</evidence>
<dbReference type="EMBL" id="JAGIOO010000001">
    <property type="protein sequence ID" value="MBP2479563.1"/>
    <property type="molecule type" value="Genomic_DNA"/>
</dbReference>
<evidence type="ECO:0000259" key="4">
    <source>
        <dbReference type="Pfam" id="PF06722"/>
    </source>
</evidence>
<comment type="pathway">
    <text evidence="1">Antibiotic biosynthesis; vancomycin biosynthesis.</text>
</comment>
<dbReference type="Pfam" id="PF06722">
    <property type="entry name" value="EryCIII-like_C"/>
    <property type="match status" value="1"/>
</dbReference>
<name>A0ABS5ASM1_9PSEU</name>
<dbReference type="InterPro" id="IPR004276">
    <property type="entry name" value="GlycoTrans_28_N"/>
</dbReference>
<proteinExistence type="predicted"/>
<dbReference type="Gene3D" id="3.40.50.2000">
    <property type="entry name" value="Glycogen Phosphorylase B"/>
    <property type="match status" value="2"/>
</dbReference>
<dbReference type="Pfam" id="PF03033">
    <property type="entry name" value="Glyco_transf_28"/>
    <property type="match status" value="1"/>
</dbReference>
<dbReference type="Proteomes" id="UP001519363">
    <property type="component" value="Unassembled WGS sequence"/>
</dbReference>
<evidence type="ECO:0000313" key="6">
    <source>
        <dbReference type="Proteomes" id="UP001519363"/>
    </source>
</evidence>
<evidence type="ECO:0000259" key="3">
    <source>
        <dbReference type="Pfam" id="PF03033"/>
    </source>
</evidence>
<dbReference type="PANTHER" id="PTHR48050:SF13">
    <property type="entry name" value="STEROL 3-BETA-GLUCOSYLTRANSFERASE UGT80A2"/>
    <property type="match status" value="1"/>
</dbReference>
<feature type="domain" description="Glycosyltransferase family 28 N-terminal" evidence="3">
    <location>
        <begin position="4"/>
        <end position="85"/>
    </location>
</feature>
<dbReference type="CDD" id="cd03784">
    <property type="entry name" value="GT1_Gtf-like"/>
    <property type="match status" value="1"/>
</dbReference>
<comment type="caution">
    <text evidence="5">The sequence shown here is derived from an EMBL/GenBank/DDBJ whole genome shotgun (WGS) entry which is preliminary data.</text>
</comment>
<protein>
    <submittedName>
        <fullName evidence="5">Sterol 3beta-glucosyltransferase</fullName>
        <ecNumber evidence="5">2.4.1.173</ecNumber>
    </submittedName>
</protein>